<evidence type="ECO:0000313" key="3">
    <source>
        <dbReference type="EMBL" id="CUU79368.1"/>
    </source>
</evidence>
<keyword evidence="3" id="KW-0808">Transferase</keyword>
<dbReference type="AlphaFoldDB" id="A0A9W5ASS1"/>
<name>A0A9W5ASS1_CAMHY</name>
<feature type="domain" description="Toprim" evidence="2">
    <location>
        <begin position="275"/>
        <end position="354"/>
    </location>
</feature>
<dbReference type="InterPro" id="IPR006171">
    <property type="entry name" value="TOPRIM_dom"/>
</dbReference>
<dbReference type="CDD" id="cd01029">
    <property type="entry name" value="TOPRIM_primases"/>
    <property type="match status" value="1"/>
</dbReference>
<gene>
    <name evidence="3" type="primary">traC</name>
    <name evidence="3" type="ORF">ERS739220_01065</name>
</gene>
<dbReference type="Pfam" id="PF18974">
    <property type="entry name" value="DUF5710"/>
    <property type="match status" value="1"/>
</dbReference>
<keyword evidence="3" id="KW-0548">Nucleotidyltransferase</keyword>
<dbReference type="EC" id="2.7.7.-" evidence="3"/>
<evidence type="ECO:0000313" key="4">
    <source>
        <dbReference type="Proteomes" id="UP000052257"/>
    </source>
</evidence>
<keyword evidence="1" id="KW-0175">Coiled coil</keyword>
<sequence length="420" mass="48757">MPAKRFYIEVNFHDRKEVKRLGALWDDKESKWFIPKYVDKNLFIKWTDPKQEVPKEKIRFKTHRVVDEKNVLSDFKSSLEEQGLIVDGNPIMDGKIHRVSVLGDKGHQKSGAYVGYMSEYPAGFIQNFKTNYKANWKFNGEVEYSNEISKDISYKAINQTQEQKEQELIQKYEKTALKLKDEYENAKWAYTTHPYFKKKGLEKNYYLKQDSNHNLLIPLMDIDNKLWSVQRIYSTGDKIIGYIRTKEEKEQGLEYPAKKAGCFFIVGAKDLNSLNEFQITEGFATAATIYEATGKPTIMAVDSGNILKVVDSLKERYPDKKITIFADNDIKNESKPLGKNVGVEAAIEVQKKYLDTKVIIPKLSIDEINRGLSDFNDIFIEKGLDEVKNQISQNYFKEKLSNFTKNHYEKKGNTKALERH</sequence>
<reference evidence="3 4" key="1">
    <citation type="submission" date="2015-11" db="EMBL/GenBank/DDBJ databases">
        <authorList>
            <consortium name="Pathogen Informatics"/>
        </authorList>
    </citation>
    <scope>NUCLEOTIDE SEQUENCE [LARGE SCALE GENOMIC DNA]</scope>
    <source>
        <strain evidence="3 4">006A-0191</strain>
    </source>
</reference>
<dbReference type="InterPro" id="IPR043764">
    <property type="entry name" value="DUF5710"/>
</dbReference>
<evidence type="ECO:0000259" key="2">
    <source>
        <dbReference type="SMART" id="SM00493"/>
    </source>
</evidence>
<feature type="coiled-coil region" evidence="1">
    <location>
        <begin position="162"/>
        <end position="189"/>
    </location>
</feature>
<protein>
    <submittedName>
        <fullName evidence="3">Cpp22</fullName>
        <ecNumber evidence="3">2.7.7.-</ecNumber>
    </submittedName>
</protein>
<dbReference type="InterPro" id="IPR034154">
    <property type="entry name" value="TOPRIM_DnaG/twinkle"/>
</dbReference>
<dbReference type="GO" id="GO:0016779">
    <property type="term" value="F:nucleotidyltransferase activity"/>
    <property type="evidence" value="ECO:0007669"/>
    <property type="project" value="UniProtKB-KW"/>
</dbReference>
<evidence type="ECO:0000256" key="1">
    <source>
        <dbReference type="SAM" id="Coils"/>
    </source>
</evidence>
<organism evidence="3 4">
    <name type="scientific">Campylobacter hyointestinalis subsp. hyointestinalis</name>
    <dbReference type="NCBI Taxonomy" id="91352"/>
    <lineage>
        <taxon>Bacteria</taxon>
        <taxon>Pseudomonadati</taxon>
        <taxon>Campylobacterota</taxon>
        <taxon>Epsilonproteobacteria</taxon>
        <taxon>Campylobacterales</taxon>
        <taxon>Campylobacteraceae</taxon>
        <taxon>Campylobacter</taxon>
    </lineage>
</organism>
<dbReference type="Proteomes" id="UP000052257">
    <property type="component" value="Unassembled WGS sequence"/>
</dbReference>
<proteinExistence type="predicted"/>
<dbReference type="RefSeq" id="WP_059431093.1">
    <property type="nucleotide sequence ID" value="NZ_FAUW01000002.1"/>
</dbReference>
<dbReference type="SMART" id="SM00493">
    <property type="entry name" value="TOPRIM"/>
    <property type="match status" value="1"/>
</dbReference>
<accession>A0A9W5ASS1</accession>
<dbReference type="EMBL" id="FAUW01000002">
    <property type="protein sequence ID" value="CUU79368.1"/>
    <property type="molecule type" value="Genomic_DNA"/>
</dbReference>
<comment type="caution">
    <text evidence="3">The sequence shown here is derived from an EMBL/GenBank/DDBJ whole genome shotgun (WGS) entry which is preliminary data.</text>
</comment>
<dbReference type="Pfam" id="PF13362">
    <property type="entry name" value="Toprim_3"/>
    <property type="match status" value="1"/>
</dbReference>